<dbReference type="Gene3D" id="3.40.430.10">
    <property type="entry name" value="Dihydrofolate Reductase, subunit A"/>
    <property type="match status" value="1"/>
</dbReference>
<accession>A0ABY8W607</accession>
<keyword evidence="3" id="KW-1185">Reference proteome</keyword>
<dbReference type="SUPFAM" id="SSF53597">
    <property type="entry name" value="Dihydrofolate reductase-like"/>
    <property type="match status" value="1"/>
</dbReference>
<dbReference type="RefSeq" id="WP_284913663.1">
    <property type="nucleotide sequence ID" value="NZ_CP126980.1"/>
</dbReference>
<evidence type="ECO:0000313" key="2">
    <source>
        <dbReference type="EMBL" id="WIM92457.1"/>
    </source>
</evidence>
<evidence type="ECO:0000313" key="3">
    <source>
        <dbReference type="Proteomes" id="UP001240150"/>
    </source>
</evidence>
<evidence type="ECO:0000259" key="1">
    <source>
        <dbReference type="Pfam" id="PF01872"/>
    </source>
</evidence>
<proteinExistence type="predicted"/>
<gene>
    <name evidence="2" type="ORF">ACTOB_004397</name>
</gene>
<name>A0ABY8W607_9ACTN</name>
<dbReference type="Pfam" id="PF01872">
    <property type="entry name" value="RibD_C"/>
    <property type="match status" value="1"/>
</dbReference>
<dbReference type="InterPro" id="IPR024072">
    <property type="entry name" value="DHFR-like_dom_sf"/>
</dbReference>
<reference evidence="2 3" key="1">
    <citation type="submission" date="2023-06" db="EMBL/GenBank/DDBJ databases">
        <authorList>
            <person name="Yushchuk O."/>
            <person name="Binda E."/>
            <person name="Ruckert-Reed C."/>
            <person name="Fedorenko V."/>
            <person name="Kalinowski J."/>
            <person name="Marinelli F."/>
        </authorList>
    </citation>
    <scope>NUCLEOTIDE SEQUENCE [LARGE SCALE GENOMIC DNA]</scope>
    <source>
        <strain evidence="2 3">NRRL 3884</strain>
    </source>
</reference>
<dbReference type="InterPro" id="IPR002734">
    <property type="entry name" value="RibDG_C"/>
</dbReference>
<dbReference type="Proteomes" id="UP001240150">
    <property type="component" value="Chromosome"/>
</dbReference>
<protein>
    <submittedName>
        <fullName evidence="2">Dihydrofolate reductase family protein</fullName>
    </submittedName>
</protein>
<feature type="domain" description="Bacterial bifunctional deaminase-reductase C-terminal" evidence="1">
    <location>
        <begin position="115"/>
        <end position="175"/>
    </location>
</feature>
<organism evidence="2 3">
    <name type="scientific">Actinoplanes oblitus</name>
    <dbReference type="NCBI Taxonomy" id="3040509"/>
    <lineage>
        <taxon>Bacteria</taxon>
        <taxon>Bacillati</taxon>
        <taxon>Actinomycetota</taxon>
        <taxon>Actinomycetes</taxon>
        <taxon>Micromonosporales</taxon>
        <taxon>Micromonosporaceae</taxon>
        <taxon>Actinoplanes</taxon>
    </lineage>
</organism>
<dbReference type="EMBL" id="CP126980">
    <property type="protein sequence ID" value="WIM92457.1"/>
    <property type="molecule type" value="Genomic_DNA"/>
</dbReference>
<sequence>MGDIIVIQFITLDGVVSDPDGRGGTGHGGWAFKFGSGPVDGDKFRLGSRLADGVHLYGRRTWEAFATLWPARDGEFAGLMNAAAKRVATRTGIDAGAWPNSAAIDGDPVAWAKDERQRRDVVVIGSLSVVRALAAADLVDEYRLVTFPVVAGAGDRLFDGGGGGDFRFVTIEPGSGGVTALTALRRER</sequence>